<keyword evidence="6" id="KW-0456">Lyase</keyword>
<gene>
    <name evidence="6" type="ORF">IRL76_01220</name>
</gene>
<dbReference type="PANTHER" id="PTHR32308">
    <property type="entry name" value="LYASE BETA SUBUNIT, PUTATIVE (AFU_ORTHOLOGUE AFUA_4G13030)-RELATED"/>
    <property type="match status" value="1"/>
</dbReference>
<dbReference type="GO" id="GO:0006107">
    <property type="term" value="P:oxaloacetate metabolic process"/>
    <property type="evidence" value="ECO:0007669"/>
    <property type="project" value="TreeGrafter"/>
</dbReference>
<keyword evidence="4" id="KW-0460">Magnesium</keyword>
<proteinExistence type="inferred from homology"/>
<dbReference type="Pfam" id="PF03328">
    <property type="entry name" value="HpcH_HpaI"/>
    <property type="match status" value="1"/>
</dbReference>
<dbReference type="SUPFAM" id="SSF51621">
    <property type="entry name" value="Phosphoenolpyruvate/pyruvate domain"/>
    <property type="match status" value="1"/>
</dbReference>
<evidence type="ECO:0000313" key="7">
    <source>
        <dbReference type="Proteomes" id="UP000594459"/>
    </source>
</evidence>
<dbReference type="Proteomes" id="UP000594459">
    <property type="component" value="Chromosome"/>
</dbReference>
<evidence type="ECO:0000259" key="5">
    <source>
        <dbReference type="Pfam" id="PF03328"/>
    </source>
</evidence>
<name>A0A7S8F510_9SPHN</name>
<evidence type="ECO:0000313" key="6">
    <source>
        <dbReference type="EMBL" id="QPC99233.1"/>
    </source>
</evidence>
<comment type="similarity">
    <text evidence="2">Belongs to the HpcH/HpaI aldolase family.</text>
</comment>
<organism evidence="6 7">
    <name type="scientific">Qipengyuania soli</name>
    <dbReference type="NCBI Taxonomy" id="2782568"/>
    <lineage>
        <taxon>Bacteria</taxon>
        <taxon>Pseudomonadati</taxon>
        <taxon>Pseudomonadota</taxon>
        <taxon>Alphaproteobacteria</taxon>
        <taxon>Sphingomonadales</taxon>
        <taxon>Erythrobacteraceae</taxon>
        <taxon>Qipengyuania</taxon>
    </lineage>
</organism>
<feature type="domain" description="HpcH/HpaI aldolase/citrate lyase" evidence="5">
    <location>
        <begin position="3"/>
        <end position="233"/>
    </location>
</feature>
<dbReference type="InterPro" id="IPR040442">
    <property type="entry name" value="Pyrv_kinase-like_dom_sf"/>
</dbReference>
<dbReference type="AlphaFoldDB" id="A0A7S8F510"/>
<keyword evidence="3" id="KW-0479">Metal-binding</keyword>
<reference evidence="6 7" key="1">
    <citation type="submission" date="2020-11" db="EMBL/GenBank/DDBJ databases">
        <title>The genome sequence of Erythrobacter sp. 6D36.</title>
        <authorList>
            <person name="Liu Y."/>
        </authorList>
    </citation>
    <scope>NUCLEOTIDE SEQUENCE [LARGE SCALE GENOMIC DNA]</scope>
    <source>
        <strain evidence="6 7">6D36</strain>
    </source>
</reference>
<accession>A0A7S8F510</accession>
<dbReference type="InterPro" id="IPR015813">
    <property type="entry name" value="Pyrv/PenolPyrv_kinase-like_dom"/>
</dbReference>
<comment type="cofactor">
    <cofactor evidence="1">
        <name>Mg(2+)</name>
        <dbReference type="ChEBI" id="CHEBI:18420"/>
    </cofactor>
</comment>
<evidence type="ECO:0000256" key="1">
    <source>
        <dbReference type="ARBA" id="ARBA00001946"/>
    </source>
</evidence>
<dbReference type="EMBL" id="CP064654">
    <property type="protein sequence ID" value="QPC99233.1"/>
    <property type="molecule type" value="Genomic_DNA"/>
</dbReference>
<evidence type="ECO:0000256" key="4">
    <source>
        <dbReference type="ARBA" id="ARBA00022842"/>
    </source>
</evidence>
<dbReference type="PANTHER" id="PTHR32308:SF0">
    <property type="entry name" value="HPCH_HPAI ALDOLASE_CITRATE LYASE DOMAIN-CONTAINING PROTEIN"/>
    <property type="match status" value="1"/>
</dbReference>
<dbReference type="Gene3D" id="3.20.20.60">
    <property type="entry name" value="Phosphoenolpyruvate-binding domains"/>
    <property type="match status" value="1"/>
</dbReference>
<keyword evidence="7" id="KW-1185">Reference proteome</keyword>
<dbReference type="GO" id="GO:0016829">
    <property type="term" value="F:lyase activity"/>
    <property type="evidence" value="ECO:0007669"/>
    <property type="project" value="UniProtKB-KW"/>
</dbReference>
<sequence length="291" mass="31319">MRSWILVPADNDKALASVANAGADVVVVDLVRGGHAEKQAKTRLQARDWLISHREQVVAARRFARWARIVPGDSPHWRDDLEAVMEAAPEGIVVGGCGTQDDIQQFAGLLYEIEQRCGVRSNSTRIIPQIGRSPRAALQVPKLLEDMHPRVSALAWDADGLAHSLSARRKRGPGGAWSDPLAYLRAQVLLVAQALGLEAIEAAYSGPREPEPMARAAEGARADGFTGMFATHPAHVAAINAAFAPTAEERGEAQLVISAFAVSPHADSLMHKGRRIGQPELRRARAVLGEA</sequence>
<protein>
    <submittedName>
        <fullName evidence="6">CoA ester lyase</fullName>
    </submittedName>
</protein>
<dbReference type="RefSeq" id="WP_200982418.1">
    <property type="nucleotide sequence ID" value="NZ_CP064654.1"/>
</dbReference>
<dbReference type="InterPro" id="IPR005000">
    <property type="entry name" value="Aldolase/citrate-lyase_domain"/>
</dbReference>
<dbReference type="PIRSF" id="PIRSF015582">
    <property type="entry name" value="Cit_lyase_B"/>
    <property type="match status" value="1"/>
</dbReference>
<dbReference type="GO" id="GO:0000287">
    <property type="term" value="F:magnesium ion binding"/>
    <property type="evidence" value="ECO:0007669"/>
    <property type="project" value="TreeGrafter"/>
</dbReference>
<evidence type="ECO:0000256" key="2">
    <source>
        <dbReference type="ARBA" id="ARBA00005568"/>
    </source>
</evidence>
<dbReference type="KEGG" id="qso:IRL76_01220"/>
<dbReference type="InterPro" id="IPR011206">
    <property type="entry name" value="Citrate_lyase_beta/mcl1/mcl2"/>
</dbReference>
<evidence type="ECO:0000256" key="3">
    <source>
        <dbReference type="ARBA" id="ARBA00022723"/>
    </source>
</evidence>